<dbReference type="Proteomes" id="UP000515291">
    <property type="component" value="Chromosome"/>
</dbReference>
<dbReference type="RefSeq" id="WP_184517679.1">
    <property type="nucleotide sequence ID" value="NZ_CP050292.1"/>
</dbReference>
<name>A0A7G6TY77_9BRAD</name>
<organism evidence="1 2">
    <name type="scientific">Tardiphaga robiniae</name>
    <dbReference type="NCBI Taxonomy" id="943830"/>
    <lineage>
        <taxon>Bacteria</taxon>
        <taxon>Pseudomonadati</taxon>
        <taxon>Pseudomonadota</taxon>
        <taxon>Alphaproteobacteria</taxon>
        <taxon>Hyphomicrobiales</taxon>
        <taxon>Nitrobacteraceae</taxon>
        <taxon>Tardiphaga</taxon>
    </lineage>
</organism>
<dbReference type="KEGG" id="trb:HB776_11080"/>
<proteinExistence type="predicted"/>
<evidence type="ECO:0000313" key="1">
    <source>
        <dbReference type="EMBL" id="QND71709.1"/>
    </source>
</evidence>
<gene>
    <name evidence="1" type="ORF">HB776_11080</name>
</gene>
<accession>A0A7G6TY77</accession>
<sequence length="97" mass="9759">MLAQLGAKLAAVCSVAGKLFDIRLGILAATTAAGMALGGCMPRTVPLAGADPADPGAKVAGVGYRSTVAPYSSLRPVAPSAWREQNDRVAPVPKSGR</sequence>
<evidence type="ECO:0000313" key="2">
    <source>
        <dbReference type="Proteomes" id="UP000515291"/>
    </source>
</evidence>
<dbReference type="EMBL" id="CP050292">
    <property type="protein sequence ID" value="QND71709.1"/>
    <property type="molecule type" value="Genomic_DNA"/>
</dbReference>
<dbReference type="AlphaFoldDB" id="A0A7G6TY77"/>
<protein>
    <submittedName>
        <fullName evidence="1">Uncharacterized protein</fullName>
    </submittedName>
</protein>
<reference evidence="2" key="1">
    <citation type="journal article" date="2020" name="Mol. Plant Microbe">
        <title>Rhizobial microsymbionts of the narrowly endemic Oxytropis species growing in Kamchatka are characterized by significant genetic diversity and possess a set of genes that are associated with T3SS and T6SS secretion systems and can affect the development of symbiosis.</title>
        <authorList>
            <person name="Safronova V."/>
            <person name="Guro P."/>
            <person name="Sazanova A."/>
            <person name="Kuznetsova I."/>
            <person name="Belimov A."/>
            <person name="Yakubov V."/>
            <person name="Chirak E."/>
            <person name="Afonin A."/>
            <person name="Gogolev Y."/>
            <person name="Andronov E."/>
            <person name="Tikhonovich I."/>
        </authorList>
    </citation>
    <scope>NUCLEOTIDE SEQUENCE [LARGE SCALE GENOMIC DNA]</scope>
    <source>
        <strain evidence="2">581</strain>
    </source>
</reference>